<feature type="chain" id="PRO_5046620869" description="Lytic polysaccharide monooxygenase" evidence="2">
    <location>
        <begin position="18"/>
        <end position="262"/>
    </location>
</feature>
<organism evidence="3 4">
    <name type="scientific">Diaporthe australafricana</name>
    <dbReference type="NCBI Taxonomy" id="127596"/>
    <lineage>
        <taxon>Eukaryota</taxon>
        <taxon>Fungi</taxon>
        <taxon>Dikarya</taxon>
        <taxon>Ascomycota</taxon>
        <taxon>Pezizomycotina</taxon>
        <taxon>Sordariomycetes</taxon>
        <taxon>Sordariomycetidae</taxon>
        <taxon>Diaporthales</taxon>
        <taxon>Diaporthaceae</taxon>
        <taxon>Diaporthe</taxon>
    </lineage>
</organism>
<dbReference type="Proteomes" id="UP001583177">
    <property type="component" value="Unassembled WGS sequence"/>
</dbReference>
<dbReference type="PANTHER" id="PTHR36182:SF2">
    <property type="entry name" value="LYTIC POLYSACCHARIDE MONOOXYGENASE"/>
    <property type="match status" value="1"/>
</dbReference>
<sequence length="262" mass="26370">MLSSIQIIAILAATASAHIVISDPKPFAGSINSPIGDTNPFPCQGKTTGETNTMELGSSPNLAFMGSTVHAGGSCQISLTYDTAPSATSSWKVITSYEGGCPARGQTGNLEPADANLAVPDKYNFTVPADIPSGKATLAWTWMNKSGGVREFYMNCAAVELTGTGGDQAAFDALPNMAVANVPAVNSCTTPENSDYTFENPGSVVFKEGDGPFAPLTGSGCEVGGSSGGASAATGAGAATSSAAAAPAAVRRNSNGRIARSF</sequence>
<evidence type="ECO:0000313" key="3">
    <source>
        <dbReference type="EMBL" id="KAL1878683.1"/>
    </source>
</evidence>
<proteinExistence type="predicted"/>
<protein>
    <recommendedName>
        <fullName evidence="5">Lytic polysaccharide monooxygenase</fullName>
    </recommendedName>
</protein>
<dbReference type="EMBL" id="JAWRVE010000011">
    <property type="protein sequence ID" value="KAL1878683.1"/>
    <property type="molecule type" value="Genomic_DNA"/>
</dbReference>
<dbReference type="PANTHER" id="PTHR36182">
    <property type="entry name" value="PROTEIN, PUTATIVE (AFU_ORTHOLOGUE AFUA_6G10930)-RELATED"/>
    <property type="match status" value="1"/>
</dbReference>
<keyword evidence="4" id="KW-1185">Reference proteome</keyword>
<gene>
    <name evidence="3" type="ORF">Daus18300_001958</name>
</gene>
<reference evidence="3 4" key="1">
    <citation type="journal article" date="2024" name="IMA Fungus">
        <title>IMA Genome - F19 : A genome assembly and annotation guide to empower mycologists, including annotated draft genome sequences of Ceratocystis pirilliformis, Diaporthe australafricana, Fusarium ophioides, Paecilomyces lecythidis, and Sporothrix stenoceras.</title>
        <authorList>
            <person name="Aylward J."/>
            <person name="Wilson A.M."/>
            <person name="Visagie C.M."/>
            <person name="Spraker J."/>
            <person name="Barnes I."/>
            <person name="Buitendag C."/>
            <person name="Ceriani C."/>
            <person name="Del Mar Angel L."/>
            <person name="du Plessis D."/>
            <person name="Fuchs T."/>
            <person name="Gasser K."/>
            <person name="Kramer D."/>
            <person name="Li W."/>
            <person name="Munsamy K."/>
            <person name="Piso A."/>
            <person name="Price J.L."/>
            <person name="Sonnekus B."/>
            <person name="Thomas C."/>
            <person name="van der Nest A."/>
            <person name="van Dijk A."/>
            <person name="van Heerden A."/>
            <person name="van Vuuren N."/>
            <person name="Yilmaz N."/>
            <person name="Duong T.A."/>
            <person name="van der Merwe N.A."/>
            <person name="Wingfield M.J."/>
            <person name="Wingfield B.D."/>
        </authorList>
    </citation>
    <scope>NUCLEOTIDE SEQUENCE [LARGE SCALE GENOMIC DNA]</scope>
    <source>
        <strain evidence="3 4">CMW 18300</strain>
    </source>
</reference>
<comment type="caution">
    <text evidence="3">The sequence shown here is derived from an EMBL/GenBank/DDBJ whole genome shotgun (WGS) entry which is preliminary data.</text>
</comment>
<evidence type="ECO:0008006" key="5">
    <source>
        <dbReference type="Google" id="ProtNLM"/>
    </source>
</evidence>
<evidence type="ECO:0000313" key="4">
    <source>
        <dbReference type="Proteomes" id="UP001583177"/>
    </source>
</evidence>
<evidence type="ECO:0000256" key="1">
    <source>
        <dbReference type="SAM" id="MobiDB-lite"/>
    </source>
</evidence>
<name>A0ABR3XSV8_9PEZI</name>
<evidence type="ECO:0000256" key="2">
    <source>
        <dbReference type="SAM" id="SignalP"/>
    </source>
</evidence>
<feature type="region of interest" description="Disordered" evidence="1">
    <location>
        <begin position="243"/>
        <end position="262"/>
    </location>
</feature>
<accession>A0ABR3XSV8</accession>
<feature type="signal peptide" evidence="2">
    <location>
        <begin position="1"/>
        <end position="17"/>
    </location>
</feature>
<keyword evidence="2" id="KW-0732">Signal</keyword>
<dbReference type="Gene3D" id="2.70.50.70">
    <property type="match status" value="1"/>
</dbReference>